<sequence length="137" mass="15724">MIIEPASIEDALEILSLQKLCYQSEAKIYNDHNIHPLIQTMGEIESEFGAYSFLKAVEDGLIIGSVRARMITPETLYIGRLIVHPDFQNHGIGTKLMKKIEKKFPEAERSELITGHLSLKNIKFYEKRGFEIFKTKK</sequence>
<dbReference type="RefSeq" id="WP_204249888.1">
    <property type="nucleotide sequence ID" value="NZ_CP017766.1"/>
</dbReference>
<dbReference type="GeneID" id="35120963"/>
<evidence type="ECO:0000256" key="1">
    <source>
        <dbReference type="ARBA" id="ARBA00022679"/>
    </source>
</evidence>
<proteinExistence type="predicted"/>
<dbReference type="CDD" id="cd04301">
    <property type="entry name" value="NAT_SF"/>
    <property type="match status" value="1"/>
</dbReference>
<evidence type="ECO:0000313" key="4">
    <source>
        <dbReference type="EMBL" id="AUB56745.1"/>
    </source>
</evidence>
<dbReference type="Gene3D" id="3.40.630.30">
    <property type="match status" value="1"/>
</dbReference>
<dbReference type="InterPro" id="IPR000182">
    <property type="entry name" value="GNAT_dom"/>
</dbReference>
<gene>
    <name evidence="4" type="ORF">BK007_05160</name>
</gene>
<protein>
    <recommendedName>
        <fullName evidence="3">N-acetyltransferase domain-containing protein</fullName>
    </recommendedName>
</protein>
<organism evidence="4 5">
    <name type="scientific">Methanobacterium subterraneum</name>
    <dbReference type="NCBI Taxonomy" id="59277"/>
    <lineage>
        <taxon>Archaea</taxon>
        <taxon>Methanobacteriati</taxon>
        <taxon>Methanobacteriota</taxon>
        <taxon>Methanomada group</taxon>
        <taxon>Methanobacteria</taxon>
        <taxon>Methanobacteriales</taxon>
        <taxon>Methanobacteriaceae</taxon>
        <taxon>Methanobacterium</taxon>
    </lineage>
</organism>
<dbReference type="InterPro" id="IPR050832">
    <property type="entry name" value="Bact_Acetyltransf"/>
</dbReference>
<dbReference type="PROSITE" id="PS51186">
    <property type="entry name" value="GNAT"/>
    <property type="match status" value="1"/>
</dbReference>
<dbReference type="OrthoDB" id="11597at2157"/>
<accession>A0A2H4VF70</accession>
<evidence type="ECO:0000259" key="3">
    <source>
        <dbReference type="PROSITE" id="PS51186"/>
    </source>
</evidence>
<dbReference type="PANTHER" id="PTHR43877">
    <property type="entry name" value="AMINOALKYLPHOSPHONATE N-ACETYLTRANSFERASE-RELATED-RELATED"/>
    <property type="match status" value="1"/>
</dbReference>
<evidence type="ECO:0000256" key="2">
    <source>
        <dbReference type="ARBA" id="ARBA00023315"/>
    </source>
</evidence>
<dbReference type="Proteomes" id="UP000232806">
    <property type="component" value="Chromosome"/>
</dbReference>
<dbReference type="GO" id="GO:0016747">
    <property type="term" value="F:acyltransferase activity, transferring groups other than amino-acyl groups"/>
    <property type="evidence" value="ECO:0007669"/>
    <property type="project" value="InterPro"/>
</dbReference>
<dbReference type="InterPro" id="IPR016181">
    <property type="entry name" value="Acyl_CoA_acyltransferase"/>
</dbReference>
<reference evidence="4 5" key="1">
    <citation type="submission" date="2016-10" db="EMBL/GenBank/DDBJ databases">
        <title>Comparative genomics between deep and shallow subseafloor isolates.</title>
        <authorList>
            <person name="Ishii S."/>
            <person name="Miller J.R."/>
            <person name="Sutton G."/>
            <person name="Suzuki S."/>
            <person name="Methe B."/>
            <person name="Inagaki F."/>
            <person name="Imachi H."/>
        </authorList>
    </citation>
    <scope>NUCLEOTIDE SEQUENCE [LARGE SCALE GENOMIC DNA]</scope>
    <source>
        <strain evidence="4 5">MO-MB1</strain>
    </source>
</reference>
<keyword evidence="1" id="KW-0808">Transferase</keyword>
<dbReference type="EMBL" id="CP017766">
    <property type="protein sequence ID" value="AUB56745.1"/>
    <property type="molecule type" value="Genomic_DNA"/>
</dbReference>
<keyword evidence="2" id="KW-0012">Acyltransferase</keyword>
<feature type="domain" description="N-acetyltransferase" evidence="3">
    <location>
        <begin position="1"/>
        <end position="137"/>
    </location>
</feature>
<dbReference type="AlphaFoldDB" id="A0A2H4VF70"/>
<name>A0A2H4VF70_9EURY</name>
<dbReference type="Pfam" id="PF00583">
    <property type="entry name" value="Acetyltransf_1"/>
    <property type="match status" value="1"/>
</dbReference>
<dbReference type="SUPFAM" id="SSF55729">
    <property type="entry name" value="Acyl-CoA N-acyltransferases (Nat)"/>
    <property type="match status" value="1"/>
</dbReference>
<evidence type="ECO:0000313" key="5">
    <source>
        <dbReference type="Proteomes" id="UP000232806"/>
    </source>
</evidence>